<dbReference type="Proteomes" id="UP000788993">
    <property type="component" value="Unassembled WGS sequence"/>
</dbReference>
<sequence length="419" mass="48026">MDASKRKLQRIKTSVQQERTVQNSPQFEDIQEILSESSLMSITFPQASMRVFDLPTFVTSEVTDNLLSYFCKKIATTFSVCEEKSNSLVRTYIPLANDNNYVLYALLCWESLHFEKQGNFAYADLRQKLMAQIRKQLPTISKFEPVEISMAIFLILISMDNKQYTGNWVHYLSLAQSQARGDIEGRLESPIYKWLKHNLMYHEVTSACLLPISFIDFSSTYTSLDPPEAYMGLARPLYLLIGKVSELSREIMNATSVDTLKELVCKAEVLEQEIHNCLPLDFTDEIINSGTLEYHYTFFEVLRDVATLYLRQCVYYEASTSLKTTIIVSSLIRNIPILFKTVMDPALLFPLFILGVDTIGDYRIWIKDELDNLHDRMGAGNTEEAAKLLQVIWEKNPDGAKHVFWPQVAKKQVLLVSLA</sequence>
<evidence type="ECO:0000256" key="1">
    <source>
        <dbReference type="ARBA" id="ARBA00004123"/>
    </source>
</evidence>
<evidence type="ECO:0000313" key="4">
    <source>
        <dbReference type="Proteomes" id="UP000788993"/>
    </source>
</evidence>
<protein>
    <submittedName>
        <fullName evidence="3">Uncharacterized protein</fullName>
    </submittedName>
</protein>
<dbReference type="GO" id="GO:0003700">
    <property type="term" value="F:DNA-binding transcription factor activity"/>
    <property type="evidence" value="ECO:0007669"/>
    <property type="project" value="TreeGrafter"/>
</dbReference>
<dbReference type="PANTHER" id="PTHR37534">
    <property type="entry name" value="TRANSCRIPTIONAL ACTIVATOR PROTEIN UGA3"/>
    <property type="match status" value="1"/>
</dbReference>
<evidence type="ECO:0000313" key="3">
    <source>
        <dbReference type="EMBL" id="KAH3659067.1"/>
    </source>
</evidence>
<dbReference type="Pfam" id="PF11951">
    <property type="entry name" value="Fungal_trans_2"/>
    <property type="match status" value="1"/>
</dbReference>
<comment type="caution">
    <text evidence="3">The sequence shown here is derived from an EMBL/GenBank/DDBJ whole genome shotgun (WGS) entry which is preliminary data.</text>
</comment>
<keyword evidence="4" id="KW-1185">Reference proteome</keyword>
<dbReference type="GO" id="GO:0000976">
    <property type="term" value="F:transcription cis-regulatory region binding"/>
    <property type="evidence" value="ECO:0007669"/>
    <property type="project" value="TreeGrafter"/>
</dbReference>
<dbReference type="GO" id="GO:0005634">
    <property type="term" value="C:nucleus"/>
    <property type="evidence" value="ECO:0007669"/>
    <property type="project" value="UniProtKB-SubCell"/>
</dbReference>
<comment type="subcellular location">
    <subcellularLocation>
        <location evidence="1">Nucleus</location>
    </subcellularLocation>
</comment>
<accession>A0A9P8NTT7</accession>
<evidence type="ECO:0000256" key="2">
    <source>
        <dbReference type="ARBA" id="ARBA00023242"/>
    </source>
</evidence>
<gene>
    <name evidence="3" type="ORF">OGATHE_006793</name>
</gene>
<dbReference type="EMBL" id="JAEUBD010001571">
    <property type="protein sequence ID" value="KAH3659067.1"/>
    <property type="molecule type" value="Genomic_DNA"/>
</dbReference>
<keyword evidence="2" id="KW-0539">Nucleus</keyword>
<reference evidence="3" key="2">
    <citation type="submission" date="2021-01" db="EMBL/GenBank/DDBJ databases">
        <authorList>
            <person name="Schikora-Tamarit M.A."/>
        </authorList>
    </citation>
    <scope>NUCLEOTIDE SEQUENCE</scope>
    <source>
        <strain evidence="3">NCAIM Y.01608</strain>
    </source>
</reference>
<organism evidence="3 4">
    <name type="scientific">Ogataea polymorpha</name>
    <dbReference type="NCBI Taxonomy" id="460523"/>
    <lineage>
        <taxon>Eukaryota</taxon>
        <taxon>Fungi</taxon>
        <taxon>Dikarya</taxon>
        <taxon>Ascomycota</taxon>
        <taxon>Saccharomycotina</taxon>
        <taxon>Pichiomycetes</taxon>
        <taxon>Pichiales</taxon>
        <taxon>Pichiaceae</taxon>
        <taxon>Ogataea</taxon>
    </lineage>
</organism>
<dbReference type="InterPro" id="IPR021858">
    <property type="entry name" value="Fun_TF"/>
</dbReference>
<dbReference type="GO" id="GO:0045944">
    <property type="term" value="P:positive regulation of transcription by RNA polymerase II"/>
    <property type="evidence" value="ECO:0007669"/>
    <property type="project" value="TreeGrafter"/>
</dbReference>
<dbReference type="PANTHER" id="PTHR37534:SF7">
    <property type="entry name" value="TRANSCRIPTIONAL ACTIVATOR PROTEIN UGA3"/>
    <property type="match status" value="1"/>
</dbReference>
<dbReference type="AlphaFoldDB" id="A0A9P8NTT7"/>
<name>A0A9P8NTT7_9ASCO</name>
<reference evidence="3" key="1">
    <citation type="journal article" date="2021" name="Open Biol.">
        <title>Shared evolutionary footprints suggest mitochondrial oxidative damage underlies multiple complex I losses in fungi.</title>
        <authorList>
            <person name="Schikora-Tamarit M.A."/>
            <person name="Marcet-Houben M."/>
            <person name="Nosek J."/>
            <person name="Gabaldon T."/>
        </authorList>
    </citation>
    <scope>NUCLEOTIDE SEQUENCE</scope>
    <source>
        <strain evidence="3">NCAIM Y.01608</strain>
    </source>
</reference>
<proteinExistence type="predicted"/>